<proteinExistence type="predicted"/>
<sequence length="41" mass="4773">MFPSTTNHNKQTSNERFPITTFRLKTYEVAIAELRKAFGIL</sequence>
<comment type="caution">
    <text evidence="1">The sequence shown here is derived from an EMBL/GenBank/DDBJ whole genome shotgun (WGS) entry which is preliminary data.</text>
</comment>
<evidence type="ECO:0000313" key="2">
    <source>
        <dbReference type="Proteomes" id="UP000789508"/>
    </source>
</evidence>
<keyword evidence="2" id="KW-1185">Reference proteome</keyword>
<dbReference type="Proteomes" id="UP000789508">
    <property type="component" value="Unassembled WGS sequence"/>
</dbReference>
<dbReference type="EMBL" id="CAJVPS010003356">
    <property type="protein sequence ID" value="CAG8587287.1"/>
    <property type="molecule type" value="Genomic_DNA"/>
</dbReference>
<organism evidence="1 2">
    <name type="scientific">Ambispora leptoticha</name>
    <dbReference type="NCBI Taxonomy" id="144679"/>
    <lineage>
        <taxon>Eukaryota</taxon>
        <taxon>Fungi</taxon>
        <taxon>Fungi incertae sedis</taxon>
        <taxon>Mucoromycota</taxon>
        <taxon>Glomeromycotina</taxon>
        <taxon>Glomeromycetes</taxon>
        <taxon>Archaeosporales</taxon>
        <taxon>Ambisporaceae</taxon>
        <taxon>Ambispora</taxon>
    </lineage>
</organism>
<dbReference type="AlphaFoldDB" id="A0A9N9C490"/>
<name>A0A9N9C490_9GLOM</name>
<gene>
    <name evidence="1" type="ORF">ALEPTO_LOCUS7542</name>
</gene>
<evidence type="ECO:0000313" key="1">
    <source>
        <dbReference type="EMBL" id="CAG8587287.1"/>
    </source>
</evidence>
<accession>A0A9N9C490</accession>
<protein>
    <submittedName>
        <fullName evidence="1">2026_t:CDS:1</fullName>
    </submittedName>
</protein>
<reference evidence="1" key="1">
    <citation type="submission" date="2021-06" db="EMBL/GenBank/DDBJ databases">
        <authorList>
            <person name="Kallberg Y."/>
            <person name="Tangrot J."/>
            <person name="Rosling A."/>
        </authorList>
    </citation>
    <scope>NUCLEOTIDE SEQUENCE</scope>
    <source>
        <strain evidence="1">FL130A</strain>
    </source>
</reference>